<evidence type="ECO:0000313" key="2">
    <source>
        <dbReference type="Proteomes" id="UP000594261"/>
    </source>
</evidence>
<dbReference type="Proteomes" id="UP000594261">
    <property type="component" value="Chromosome 3"/>
</dbReference>
<proteinExistence type="predicted"/>
<reference evidence="1" key="2">
    <citation type="submission" date="2021-01" db="UniProtKB">
        <authorList>
            <consortium name="EnsemblPlants"/>
        </authorList>
    </citation>
    <scope>IDENTIFICATION</scope>
</reference>
<name>A0A7N2LAZ9_QUELO</name>
<evidence type="ECO:0000313" key="1">
    <source>
        <dbReference type="EnsemblPlants" id="QL03p065565:mrna"/>
    </source>
</evidence>
<sequence>MLLGYFYASGGRVTSSALAVDANMKVADLIDTSLGCWKEQKIDECLVSFDAQRIKAIPLCDIPQPDFLYWALERNGIYSVKSGYRASCEEARSGEASGSNSETSLDCTGSTPAVNTLAGSTKVVRRRKWQPPNPGEYKTNFDGAMFNECDEAGVGIVIRDSGGNRVTTVPLQRRLGNGYQGVGMPFSSLGHMFRDTLFHVTFMRSFSFAHVLRQKSVPSDIDAFVWADFQAAK</sequence>
<protein>
    <submittedName>
        <fullName evidence="1">Uncharacterized protein</fullName>
    </submittedName>
</protein>
<accession>A0A7N2LAZ9</accession>
<reference evidence="1 2" key="1">
    <citation type="journal article" date="2016" name="G3 (Bethesda)">
        <title>First Draft Assembly and Annotation of the Genome of a California Endemic Oak Quercus lobata Nee (Fagaceae).</title>
        <authorList>
            <person name="Sork V.L."/>
            <person name="Fitz-Gibbon S.T."/>
            <person name="Puiu D."/>
            <person name="Crepeau M."/>
            <person name="Gugger P.F."/>
            <person name="Sherman R."/>
            <person name="Stevens K."/>
            <person name="Langley C.H."/>
            <person name="Pellegrini M."/>
            <person name="Salzberg S.L."/>
        </authorList>
    </citation>
    <scope>NUCLEOTIDE SEQUENCE [LARGE SCALE GENOMIC DNA]</scope>
    <source>
        <strain evidence="1 2">cv. SW786</strain>
    </source>
</reference>
<dbReference type="EnsemblPlants" id="QL03p065565:mrna">
    <property type="protein sequence ID" value="QL03p065565:mrna"/>
    <property type="gene ID" value="QL03p065565"/>
</dbReference>
<keyword evidence="2" id="KW-1185">Reference proteome</keyword>
<dbReference type="Gramene" id="QL03p065565:mrna">
    <property type="protein sequence ID" value="QL03p065565:mrna"/>
    <property type="gene ID" value="QL03p065565"/>
</dbReference>
<dbReference type="AlphaFoldDB" id="A0A7N2LAZ9"/>
<dbReference type="EMBL" id="LRBV02000003">
    <property type="status" value="NOT_ANNOTATED_CDS"/>
    <property type="molecule type" value="Genomic_DNA"/>
</dbReference>
<dbReference type="InParanoid" id="A0A7N2LAZ9"/>
<organism evidence="1 2">
    <name type="scientific">Quercus lobata</name>
    <name type="common">Valley oak</name>
    <dbReference type="NCBI Taxonomy" id="97700"/>
    <lineage>
        <taxon>Eukaryota</taxon>
        <taxon>Viridiplantae</taxon>
        <taxon>Streptophyta</taxon>
        <taxon>Embryophyta</taxon>
        <taxon>Tracheophyta</taxon>
        <taxon>Spermatophyta</taxon>
        <taxon>Magnoliopsida</taxon>
        <taxon>eudicotyledons</taxon>
        <taxon>Gunneridae</taxon>
        <taxon>Pentapetalae</taxon>
        <taxon>rosids</taxon>
        <taxon>fabids</taxon>
        <taxon>Fagales</taxon>
        <taxon>Fagaceae</taxon>
        <taxon>Quercus</taxon>
    </lineage>
</organism>